<dbReference type="STRING" id="200324.A0A2N5TWU8"/>
<feature type="compositionally biased region" description="Polar residues" evidence="1">
    <location>
        <begin position="234"/>
        <end position="248"/>
    </location>
</feature>
<evidence type="ECO:0000313" key="2">
    <source>
        <dbReference type="EMBL" id="PLW29937.1"/>
    </source>
</evidence>
<name>A0A2N5TWU8_9BASI</name>
<feature type="non-terminal residue" evidence="2">
    <location>
        <position position="1"/>
    </location>
</feature>
<sequence length="428" mass="46945">PSSPGVPLQTITQQLFNLAGPPTPLFNSSPSLPSFGYAVGTGPQSDDRRLPGRARIASTKRFKSQFRIIAIVLIAVNTSNHPEFDLPCPDWYQANLLHYYPWLPSSLCSKQNGYQHHKRLLLLHQGVDSNLHLTFRFDSRGPVNPRGGPVLSGECTVPQSSRSFKGGSTGSISVARKDQSHLATHPSTTPHNRRPVSPRGRPVLSGECTVPQSSRSFKGGSTGSISVAREDQSHPATHPSTTPHNQRPVSPRGRPVSSGECTVPQSSRSLKGGSTGNTSVNKRHVSPPKYPSKTAKRMAKLARRALRDSAVVPHFIKISPSNEIISPKPIETLPHIGEKNRNLVCRQGGGPYFILETQPFPNDPLQQPSPIFLKISEIISDLYQMALHRQPITVNSNFLHGKMYAIGFRQGSDKKKIRRDICSGPRHK</sequence>
<organism evidence="2 3">
    <name type="scientific">Puccinia coronata f. sp. avenae</name>
    <dbReference type="NCBI Taxonomy" id="200324"/>
    <lineage>
        <taxon>Eukaryota</taxon>
        <taxon>Fungi</taxon>
        <taxon>Dikarya</taxon>
        <taxon>Basidiomycota</taxon>
        <taxon>Pucciniomycotina</taxon>
        <taxon>Pucciniomycetes</taxon>
        <taxon>Pucciniales</taxon>
        <taxon>Pucciniaceae</taxon>
        <taxon>Puccinia</taxon>
    </lineage>
</organism>
<keyword evidence="3" id="KW-1185">Reference proteome</keyword>
<feature type="region of interest" description="Disordered" evidence="1">
    <location>
        <begin position="138"/>
        <end position="295"/>
    </location>
</feature>
<dbReference type="EMBL" id="PGCJ01000394">
    <property type="protein sequence ID" value="PLW29937.1"/>
    <property type="molecule type" value="Genomic_DNA"/>
</dbReference>
<feature type="compositionally biased region" description="Polar residues" evidence="1">
    <location>
        <begin position="259"/>
        <end position="269"/>
    </location>
</feature>
<dbReference type="OrthoDB" id="2514304at2759"/>
<feature type="compositionally biased region" description="Polar residues" evidence="1">
    <location>
        <begin position="181"/>
        <end position="190"/>
    </location>
</feature>
<evidence type="ECO:0000313" key="3">
    <source>
        <dbReference type="Proteomes" id="UP000235388"/>
    </source>
</evidence>
<accession>A0A2N5TWU8</accession>
<dbReference type="Proteomes" id="UP000235388">
    <property type="component" value="Unassembled WGS sequence"/>
</dbReference>
<dbReference type="AlphaFoldDB" id="A0A2N5TWU8"/>
<protein>
    <submittedName>
        <fullName evidence="2">Uncharacterized protein</fullName>
    </submittedName>
</protein>
<evidence type="ECO:0000256" key="1">
    <source>
        <dbReference type="SAM" id="MobiDB-lite"/>
    </source>
</evidence>
<gene>
    <name evidence="2" type="ORF">PCANC_25292</name>
</gene>
<proteinExistence type="predicted"/>
<reference evidence="2 3" key="1">
    <citation type="submission" date="2017-11" db="EMBL/GenBank/DDBJ databases">
        <title>De novo assembly and phasing of dikaryotic genomes from two isolates of Puccinia coronata f. sp. avenae, the causal agent of oat crown rust.</title>
        <authorList>
            <person name="Miller M.E."/>
            <person name="Zhang Y."/>
            <person name="Omidvar V."/>
            <person name="Sperschneider J."/>
            <person name="Schwessinger B."/>
            <person name="Raley C."/>
            <person name="Palmer J.M."/>
            <person name="Garnica D."/>
            <person name="Upadhyaya N."/>
            <person name="Rathjen J."/>
            <person name="Taylor J.M."/>
            <person name="Park R.F."/>
            <person name="Dodds P.N."/>
            <person name="Hirsch C.D."/>
            <person name="Kianian S.F."/>
            <person name="Figueroa M."/>
        </authorList>
    </citation>
    <scope>NUCLEOTIDE SEQUENCE [LARGE SCALE GENOMIC DNA]</scope>
    <source>
        <strain evidence="2">12NC29</strain>
    </source>
</reference>
<comment type="caution">
    <text evidence="2">The sequence shown here is derived from an EMBL/GenBank/DDBJ whole genome shotgun (WGS) entry which is preliminary data.</text>
</comment>